<evidence type="ECO:0000313" key="2">
    <source>
        <dbReference type="EMBL" id="QHS94815.1"/>
    </source>
</evidence>
<keyword evidence="1" id="KW-0472">Membrane</keyword>
<reference evidence="2" key="1">
    <citation type="journal article" date="2020" name="Nature">
        <title>Giant virus diversity and host interactions through global metagenomics.</title>
        <authorList>
            <person name="Schulz F."/>
            <person name="Roux S."/>
            <person name="Paez-Espino D."/>
            <person name="Jungbluth S."/>
            <person name="Walsh D.A."/>
            <person name="Denef V.J."/>
            <person name="McMahon K.D."/>
            <person name="Konstantinidis K.T."/>
            <person name="Eloe-Fadrosh E.A."/>
            <person name="Kyrpides N.C."/>
            <person name="Woyke T."/>
        </authorList>
    </citation>
    <scope>NUCLEOTIDE SEQUENCE</scope>
    <source>
        <strain evidence="2">GVMAG-M-3300018428-16</strain>
    </source>
</reference>
<dbReference type="EMBL" id="MN739233">
    <property type="protein sequence ID" value="QHS94815.1"/>
    <property type="molecule type" value="Genomic_DNA"/>
</dbReference>
<dbReference type="Pfam" id="PF13385">
    <property type="entry name" value="Laminin_G_3"/>
    <property type="match status" value="1"/>
</dbReference>
<dbReference type="AlphaFoldDB" id="A0A6C0BQT5"/>
<evidence type="ECO:0008006" key="3">
    <source>
        <dbReference type="Google" id="ProtNLM"/>
    </source>
</evidence>
<feature type="transmembrane region" description="Helical" evidence="1">
    <location>
        <begin position="29"/>
        <end position="54"/>
    </location>
</feature>
<sequence>MSDNYANTNFSLQGATNGFLSSNSMISNVAFLVLILFAFILILNFSIQIIYSFYRPSPTPHLIDGMIDANQMMIIKQDPSEHGTTIMRSKNEDGGIEFTWSVWLYIDETDTYDITQYKHIFHKGDDSLNTDGMNFPSNAPGLYIKPKDTTNLQHVLVVKMNTFNQLTEEIEVNNIPNRKWVNVIITCRNHHLDVYINGSIAKRFILNGVPKQNYGDVYVAMNGGFNGNISNLWYYNYAIGTKEINDINGAGANTSVASTASINKATVPKYTPLSYYFSGDANSA</sequence>
<evidence type="ECO:0000256" key="1">
    <source>
        <dbReference type="SAM" id="Phobius"/>
    </source>
</evidence>
<keyword evidence="1" id="KW-1133">Transmembrane helix</keyword>
<organism evidence="2">
    <name type="scientific">viral metagenome</name>
    <dbReference type="NCBI Taxonomy" id="1070528"/>
    <lineage>
        <taxon>unclassified sequences</taxon>
        <taxon>metagenomes</taxon>
        <taxon>organismal metagenomes</taxon>
    </lineage>
</organism>
<accession>A0A6C0BQT5</accession>
<dbReference type="Gene3D" id="2.60.120.200">
    <property type="match status" value="1"/>
</dbReference>
<protein>
    <recommendedName>
        <fullName evidence="3">LamG-like jellyroll fold domain-containing protein</fullName>
    </recommendedName>
</protein>
<proteinExistence type="predicted"/>
<name>A0A6C0BQT5_9ZZZZ</name>
<dbReference type="SUPFAM" id="SSF49899">
    <property type="entry name" value="Concanavalin A-like lectins/glucanases"/>
    <property type="match status" value="1"/>
</dbReference>
<keyword evidence="1" id="KW-0812">Transmembrane</keyword>
<dbReference type="InterPro" id="IPR013320">
    <property type="entry name" value="ConA-like_dom_sf"/>
</dbReference>